<proteinExistence type="predicted"/>
<evidence type="ECO:0000313" key="1">
    <source>
        <dbReference type="EMBL" id="JAH42819.1"/>
    </source>
</evidence>
<name>A0A0E9SN98_ANGAN</name>
<accession>A0A0E9SN98</accession>
<organism evidence="1">
    <name type="scientific">Anguilla anguilla</name>
    <name type="common">European freshwater eel</name>
    <name type="synonym">Muraena anguilla</name>
    <dbReference type="NCBI Taxonomy" id="7936"/>
    <lineage>
        <taxon>Eukaryota</taxon>
        <taxon>Metazoa</taxon>
        <taxon>Chordata</taxon>
        <taxon>Craniata</taxon>
        <taxon>Vertebrata</taxon>
        <taxon>Euteleostomi</taxon>
        <taxon>Actinopterygii</taxon>
        <taxon>Neopterygii</taxon>
        <taxon>Teleostei</taxon>
        <taxon>Anguilliformes</taxon>
        <taxon>Anguillidae</taxon>
        <taxon>Anguilla</taxon>
    </lineage>
</organism>
<reference evidence="1" key="2">
    <citation type="journal article" date="2015" name="Fish Shellfish Immunol.">
        <title>Early steps in the European eel (Anguilla anguilla)-Vibrio vulnificus interaction in the gills: Role of the RtxA13 toxin.</title>
        <authorList>
            <person name="Callol A."/>
            <person name="Pajuelo D."/>
            <person name="Ebbesson L."/>
            <person name="Teles M."/>
            <person name="MacKenzie S."/>
            <person name="Amaro C."/>
        </authorList>
    </citation>
    <scope>NUCLEOTIDE SEQUENCE</scope>
</reference>
<sequence>MPPNLTLYRSRSDSNVYCANWTLNVSMAMNNLQNECCTLSDLCLEVLPIIFGMHLLYVALYKSVCQINVMRARA</sequence>
<dbReference type="AlphaFoldDB" id="A0A0E9SN98"/>
<dbReference type="EMBL" id="GBXM01065758">
    <property type="protein sequence ID" value="JAH42819.1"/>
    <property type="molecule type" value="Transcribed_RNA"/>
</dbReference>
<reference evidence="1" key="1">
    <citation type="submission" date="2014-11" db="EMBL/GenBank/DDBJ databases">
        <authorList>
            <person name="Amaro Gonzalez C."/>
        </authorList>
    </citation>
    <scope>NUCLEOTIDE SEQUENCE</scope>
</reference>
<protein>
    <submittedName>
        <fullName evidence="1">Uncharacterized protein</fullName>
    </submittedName>
</protein>